<evidence type="ECO:0000256" key="1">
    <source>
        <dbReference type="SAM" id="MobiDB-lite"/>
    </source>
</evidence>
<organism evidence="2 3">
    <name type="scientific">Steinernema carpocapsae</name>
    <name type="common">Entomopathogenic nematode</name>
    <dbReference type="NCBI Taxonomy" id="34508"/>
    <lineage>
        <taxon>Eukaryota</taxon>
        <taxon>Metazoa</taxon>
        <taxon>Ecdysozoa</taxon>
        <taxon>Nematoda</taxon>
        <taxon>Chromadorea</taxon>
        <taxon>Rhabditida</taxon>
        <taxon>Tylenchina</taxon>
        <taxon>Panagrolaimomorpha</taxon>
        <taxon>Strongyloidoidea</taxon>
        <taxon>Steinernematidae</taxon>
        <taxon>Steinernema</taxon>
    </lineage>
</organism>
<feature type="region of interest" description="Disordered" evidence="1">
    <location>
        <begin position="112"/>
        <end position="157"/>
    </location>
</feature>
<evidence type="ECO:0000313" key="2">
    <source>
        <dbReference type="EMBL" id="TMS33300.1"/>
    </source>
</evidence>
<evidence type="ECO:0000313" key="3">
    <source>
        <dbReference type="Proteomes" id="UP000298663"/>
    </source>
</evidence>
<protein>
    <submittedName>
        <fullName evidence="2">Uncharacterized protein</fullName>
    </submittedName>
</protein>
<sequence length="157" mass="17130">MRLQRLCGNCCVLNVYDVVGDKLRTVCSRQTAGVYMCLYTQINNIKSLSVSRPPLLRGPDLPLGSQLIHSYGGSGRGTAVGNYYISGHPPGWRRLARSTEIRSLMDMTRAMPAQNRDGSGETASEKNVFWSTGKSHKGDRGADDMDSTNRAGRAFGS</sequence>
<name>A0A4U8UJV8_STECR</name>
<dbReference type="EMBL" id="AZBU02000001">
    <property type="protein sequence ID" value="TMS33300.1"/>
    <property type="molecule type" value="Genomic_DNA"/>
</dbReference>
<accession>A0A4U8UJV8</accession>
<comment type="caution">
    <text evidence="2">The sequence shown here is derived from an EMBL/GenBank/DDBJ whole genome shotgun (WGS) entry which is preliminary data.</text>
</comment>
<reference evidence="2 3" key="1">
    <citation type="journal article" date="2015" name="Genome Biol.">
        <title>Comparative genomics of Steinernema reveals deeply conserved gene regulatory networks.</title>
        <authorList>
            <person name="Dillman A.R."/>
            <person name="Macchietto M."/>
            <person name="Porter C.F."/>
            <person name="Rogers A."/>
            <person name="Williams B."/>
            <person name="Antoshechkin I."/>
            <person name="Lee M.M."/>
            <person name="Goodwin Z."/>
            <person name="Lu X."/>
            <person name="Lewis E.E."/>
            <person name="Goodrich-Blair H."/>
            <person name="Stock S.P."/>
            <person name="Adams B.J."/>
            <person name="Sternberg P.W."/>
            <person name="Mortazavi A."/>
        </authorList>
    </citation>
    <scope>NUCLEOTIDE SEQUENCE [LARGE SCALE GENOMIC DNA]</scope>
    <source>
        <strain evidence="2 3">ALL</strain>
    </source>
</reference>
<keyword evidence="3" id="KW-1185">Reference proteome</keyword>
<dbReference type="AlphaFoldDB" id="A0A4U8UJV8"/>
<dbReference type="Proteomes" id="UP000298663">
    <property type="component" value="Unassembled WGS sequence"/>
</dbReference>
<gene>
    <name evidence="2" type="ORF">L596_001059</name>
</gene>
<reference evidence="2 3" key="2">
    <citation type="journal article" date="2019" name="G3 (Bethesda)">
        <title>Hybrid Assembly of the Genome of the Entomopathogenic Nematode Steinernema carpocapsae Identifies the X-Chromosome.</title>
        <authorList>
            <person name="Serra L."/>
            <person name="Macchietto M."/>
            <person name="Macias-Munoz A."/>
            <person name="McGill C.J."/>
            <person name="Rodriguez I.M."/>
            <person name="Rodriguez B."/>
            <person name="Murad R."/>
            <person name="Mortazavi A."/>
        </authorList>
    </citation>
    <scope>NUCLEOTIDE SEQUENCE [LARGE SCALE GENOMIC DNA]</scope>
    <source>
        <strain evidence="2 3">ALL</strain>
    </source>
</reference>
<proteinExistence type="predicted"/>